<feature type="signal peptide" evidence="1">
    <location>
        <begin position="1"/>
        <end position="21"/>
    </location>
</feature>
<feature type="chain" id="PRO_5004807678" description="Secreted protein" evidence="1">
    <location>
        <begin position="22"/>
        <end position="102"/>
    </location>
</feature>
<dbReference type="EMBL" id="KI392616">
    <property type="protein sequence ID" value="ERN12253.1"/>
    <property type="molecule type" value="Genomic_DNA"/>
</dbReference>
<accession>W1PVZ1</accession>
<dbReference type="Gramene" id="ERN12253">
    <property type="protein sequence ID" value="ERN12253"/>
    <property type="gene ID" value="AMTR_s00034p00228180"/>
</dbReference>
<evidence type="ECO:0000313" key="3">
    <source>
        <dbReference type="Proteomes" id="UP000017836"/>
    </source>
</evidence>
<evidence type="ECO:0008006" key="4">
    <source>
        <dbReference type="Google" id="ProtNLM"/>
    </source>
</evidence>
<dbReference type="HOGENOM" id="CLU_2284591_0_0_1"/>
<gene>
    <name evidence="2" type="ORF">AMTR_s00034p00228180</name>
</gene>
<keyword evidence="3" id="KW-1185">Reference proteome</keyword>
<name>W1PVZ1_AMBTC</name>
<dbReference type="AlphaFoldDB" id="W1PVZ1"/>
<reference evidence="3" key="1">
    <citation type="journal article" date="2013" name="Science">
        <title>The Amborella genome and the evolution of flowering plants.</title>
        <authorList>
            <consortium name="Amborella Genome Project"/>
        </authorList>
    </citation>
    <scope>NUCLEOTIDE SEQUENCE [LARGE SCALE GENOMIC DNA]</scope>
</reference>
<sequence>MDPHLFASPVLVALIIIGISADPFRGDPLIVSILVAHPPPTLAYLPIPVPVPVPFVPSPFDLGPSSTCLPLTLLPSPSFLPPTETPVIWDSLTRLLTLSPYQ</sequence>
<dbReference type="Proteomes" id="UP000017836">
    <property type="component" value="Unassembled WGS sequence"/>
</dbReference>
<protein>
    <recommendedName>
        <fullName evidence="4">Secreted protein</fullName>
    </recommendedName>
</protein>
<evidence type="ECO:0000256" key="1">
    <source>
        <dbReference type="SAM" id="SignalP"/>
    </source>
</evidence>
<evidence type="ECO:0000313" key="2">
    <source>
        <dbReference type="EMBL" id="ERN12253.1"/>
    </source>
</evidence>
<keyword evidence="1" id="KW-0732">Signal</keyword>
<organism evidence="2 3">
    <name type="scientific">Amborella trichopoda</name>
    <dbReference type="NCBI Taxonomy" id="13333"/>
    <lineage>
        <taxon>Eukaryota</taxon>
        <taxon>Viridiplantae</taxon>
        <taxon>Streptophyta</taxon>
        <taxon>Embryophyta</taxon>
        <taxon>Tracheophyta</taxon>
        <taxon>Spermatophyta</taxon>
        <taxon>Magnoliopsida</taxon>
        <taxon>Amborellales</taxon>
        <taxon>Amborellaceae</taxon>
        <taxon>Amborella</taxon>
    </lineage>
</organism>
<feature type="non-terminal residue" evidence="2">
    <location>
        <position position="102"/>
    </location>
</feature>
<proteinExistence type="predicted"/>